<dbReference type="CDD" id="cd14514">
    <property type="entry name" value="DUSP14-like"/>
    <property type="match status" value="1"/>
</dbReference>
<dbReference type="InterPro" id="IPR052103">
    <property type="entry name" value="Dual_spec_Phospatases"/>
</dbReference>
<evidence type="ECO:0000259" key="5">
    <source>
        <dbReference type="PROSITE" id="PS50054"/>
    </source>
</evidence>
<dbReference type="Gene3D" id="3.90.190.10">
    <property type="entry name" value="Protein tyrosine phosphatase superfamily"/>
    <property type="match status" value="1"/>
</dbReference>
<dbReference type="SMART" id="SM00195">
    <property type="entry name" value="DSPc"/>
    <property type="match status" value="1"/>
</dbReference>
<dbReference type="PANTHER" id="PTHR45961">
    <property type="entry name" value="IP21249P"/>
    <property type="match status" value="1"/>
</dbReference>
<dbReference type="PRINTS" id="PR01908">
    <property type="entry name" value="ADSPHPHTASE"/>
</dbReference>
<dbReference type="InterPro" id="IPR029021">
    <property type="entry name" value="Prot-tyrosine_phosphatase-like"/>
</dbReference>
<feature type="chain" id="PRO_5034327893" description="Protein-tyrosine-phosphatase" evidence="4">
    <location>
        <begin position="22"/>
        <end position="168"/>
    </location>
</feature>
<evidence type="ECO:0000259" key="6">
    <source>
        <dbReference type="PROSITE" id="PS50056"/>
    </source>
</evidence>
<reference evidence="7" key="3">
    <citation type="submission" date="2025-09" db="UniProtKB">
        <authorList>
            <consortium name="Ensembl"/>
        </authorList>
    </citation>
    <scope>IDENTIFICATION</scope>
</reference>
<dbReference type="PROSITE" id="PS00383">
    <property type="entry name" value="TYR_PHOSPHATASE_1"/>
    <property type="match status" value="1"/>
</dbReference>
<dbReference type="GO" id="GO:0004721">
    <property type="term" value="F:phosphoprotein phosphatase activity"/>
    <property type="evidence" value="ECO:0007669"/>
    <property type="project" value="UniProtKB-KW"/>
</dbReference>
<keyword evidence="3" id="KW-0904">Protein phosphatase</keyword>
<comment type="similarity">
    <text evidence="1">Belongs to the protein-tyrosine phosphatase family. Non-receptor class dual specificity subfamily.</text>
</comment>
<feature type="domain" description="Tyrosine-protein phosphatase" evidence="5">
    <location>
        <begin position="3"/>
        <end position="144"/>
    </location>
</feature>
<dbReference type="GO" id="GO:0005737">
    <property type="term" value="C:cytoplasm"/>
    <property type="evidence" value="ECO:0007669"/>
    <property type="project" value="TreeGrafter"/>
</dbReference>
<protein>
    <recommendedName>
        <fullName evidence="9">Protein-tyrosine-phosphatase</fullName>
    </recommendedName>
</protein>
<dbReference type="PROSITE" id="PS50054">
    <property type="entry name" value="TYR_PHOSPHATASE_DUAL"/>
    <property type="match status" value="1"/>
</dbReference>
<evidence type="ECO:0000256" key="1">
    <source>
        <dbReference type="ARBA" id="ARBA00008601"/>
    </source>
</evidence>
<keyword evidence="2" id="KW-0378">Hydrolase</keyword>
<dbReference type="Ensembl" id="ENSGWIT00000018363.1">
    <property type="protein sequence ID" value="ENSGWIP00000016618.1"/>
    <property type="gene ID" value="ENSGWIG00000009325.1"/>
</dbReference>
<evidence type="ECO:0008006" key="9">
    <source>
        <dbReference type="Google" id="ProtNLM"/>
    </source>
</evidence>
<organism evidence="7 8">
    <name type="scientific">Gouania willdenowi</name>
    <name type="common">Blunt-snouted clingfish</name>
    <name type="synonym">Lepadogaster willdenowi</name>
    <dbReference type="NCBI Taxonomy" id="441366"/>
    <lineage>
        <taxon>Eukaryota</taxon>
        <taxon>Metazoa</taxon>
        <taxon>Chordata</taxon>
        <taxon>Craniata</taxon>
        <taxon>Vertebrata</taxon>
        <taxon>Euteleostomi</taxon>
        <taxon>Actinopterygii</taxon>
        <taxon>Neopterygii</taxon>
        <taxon>Teleostei</taxon>
        <taxon>Neoteleostei</taxon>
        <taxon>Acanthomorphata</taxon>
        <taxon>Ovalentaria</taxon>
        <taxon>Blenniimorphae</taxon>
        <taxon>Blenniiformes</taxon>
        <taxon>Gobiesocoidei</taxon>
        <taxon>Gobiesocidae</taxon>
        <taxon>Gobiesocinae</taxon>
        <taxon>Gouania</taxon>
    </lineage>
</organism>
<evidence type="ECO:0000256" key="3">
    <source>
        <dbReference type="ARBA" id="ARBA00022912"/>
    </source>
</evidence>
<accession>A0A8C5E564</accession>
<dbReference type="Pfam" id="PF00782">
    <property type="entry name" value="DSPc"/>
    <property type="match status" value="1"/>
</dbReference>
<dbReference type="InterPro" id="IPR000387">
    <property type="entry name" value="Tyr_Pase_dom"/>
</dbReference>
<dbReference type="Proteomes" id="UP000694680">
    <property type="component" value="Chromosome 13"/>
</dbReference>
<feature type="signal peptide" evidence="4">
    <location>
        <begin position="1"/>
        <end position="21"/>
    </location>
</feature>
<dbReference type="PANTHER" id="PTHR45961:SF10">
    <property type="entry name" value="DUAL SPECIFICITY PROTEIN PHOSPHATASE 14-LIKE"/>
    <property type="match status" value="1"/>
</dbReference>
<proteinExistence type="inferred from homology"/>
<dbReference type="InterPro" id="IPR020422">
    <property type="entry name" value="TYR_PHOSPHATASE_DUAL_dom"/>
</dbReference>
<dbReference type="PROSITE" id="PS50056">
    <property type="entry name" value="TYR_PHOSPHATASE_2"/>
    <property type="match status" value="1"/>
</dbReference>
<reference evidence="7" key="1">
    <citation type="submission" date="2020-06" db="EMBL/GenBank/DDBJ databases">
        <authorList>
            <consortium name="Wellcome Sanger Institute Data Sharing"/>
        </authorList>
    </citation>
    <scope>NUCLEOTIDE SEQUENCE [LARGE SCALE GENOMIC DNA]</scope>
</reference>
<name>A0A8C5E564_GOUWI</name>
<sequence length="168" mass="19187">MLRIWFVSAGLFLSDLDSAVSEAVLRSRKVTLIVNCSGLDHVTYPRIPGLQFIHVPVQDRPHEPLDHYFDPVCERIQQNRSGSTLVHCTAGRSRSAALVMAVLMRSEGLSLRQAHERVLDQRPFIRPNAGFWRQLQDYERHLFRTSSVRMVWSSVNTDTSLSRTAVML</sequence>
<keyword evidence="8" id="KW-1185">Reference proteome</keyword>
<reference evidence="7" key="2">
    <citation type="submission" date="2025-08" db="UniProtKB">
        <authorList>
            <consortium name="Ensembl"/>
        </authorList>
    </citation>
    <scope>IDENTIFICATION</scope>
</reference>
<dbReference type="InterPro" id="IPR000340">
    <property type="entry name" value="Dual-sp_phosphatase_cat-dom"/>
</dbReference>
<evidence type="ECO:0000313" key="7">
    <source>
        <dbReference type="Ensembl" id="ENSGWIP00000016618.1"/>
    </source>
</evidence>
<evidence type="ECO:0000256" key="4">
    <source>
        <dbReference type="SAM" id="SignalP"/>
    </source>
</evidence>
<feature type="domain" description="Tyrosine specific protein phosphatases" evidence="6">
    <location>
        <begin position="66"/>
        <end position="123"/>
    </location>
</feature>
<keyword evidence="4" id="KW-0732">Signal</keyword>
<evidence type="ECO:0000313" key="8">
    <source>
        <dbReference type="Proteomes" id="UP000694680"/>
    </source>
</evidence>
<dbReference type="InterPro" id="IPR016130">
    <property type="entry name" value="Tyr_Pase_AS"/>
</dbReference>
<dbReference type="SUPFAM" id="SSF52799">
    <property type="entry name" value="(Phosphotyrosine protein) phosphatases II"/>
    <property type="match status" value="1"/>
</dbReference>
<dbReference type="AlphaFoldDB" id="A0A8C5E564"/>
<evidence type="ECO:0000256" key="2">
    <source>
        <dbReference type="ARBA" id="ARBA00022801"/>
    </source>
</evidence>